<feature type="region of interest" description="Disordered" evidence="6">
    <location>
        <begin position="672"/>
        <end position="778"/>
    </location>
</feature>
<dbReference type="GO" id="GO:0071467">
    <property type="term" value="P:cellular response to pH"/>
    <property type="evidence" value="ECO:0007669"/>
    <property type="project" value="TreeGrafter"/>
</dbReference>
<gene>
    <name evidence="8" type="ORF">F53441_14428</name>
</gene>
<keyword evidence="9" id="KW-1185">Reference proteome</keyword>
<dbReference type="PANTHER" id="PTHR35779:SF1">
    <property type="entry name" value="PH-RESPONSE REGULATOR PROTEIN PALH_RIM21"/>
    <property type="match status" value="1"/>
</dbReference>
<dbReference type="Pfam" id="PF08733">
    <property type="entry name" value="PalH"/>
    <property type="match status" value="1"/>
</dbReference>
<evidence type="ECO:0000256" key="5">
    <source>
        <dbReference type="ARBA" id="ARBA00038109"/>
    </source>
</evidence>
<feature type="transmembrane region" description="Helical" evidence="7">
    <location>
        <begin position="279"/>
        <end position="301"/>
    </location>
</feature>
<dbReference type="GO" id="GO:0005886">
    <property type="term" value="C:plasma membrane"/>
    <property type="evidence" value="ECO:0007669"/>
    <property type="project" value="TreeGrafter"/>
</dbReference>
<feature type="compositionally biased region" description="Polar residues" evidence="6">
    <location>
        <begin position="567"/>
        <end position="584"/>
    </location>
</feature>
<keyword evidence="4 7" id="KW-0472">Membrane</keyword>
<dbReference type="PANTHER" id="PTHR35779">
    <property type="entry name" value="PH-RESPONSE REGULATOR PROTEIN PALH/RIM21"/>
    <property type="match status" value="1"/>
</dbReference>
<protein>
    <recommendedName>
        <fullName evidence="10">PH-response regulator protein palH/prr-4</fullName>
    </recommendedName>
</protein>
<comment type="similarity">
    <text evidence="5">Belongs to the palH/RIM21 family.</text>
</comment>
<evidence type="ECO:0000313" key="8">
    <source>
        <dbReference type="EMBL" id="KAF4419460.1"/>
    </source>
</evidence>
<feature type="transmembrane region" description="Helical" evidence="7">
    <location>
        <begin position="236"/>
        <end position="259"/>
    </location>
</feature>
<feature type="region of interest" description="Disordered" evidence="6">
    <location>
        <begin position="450"/>
        <end position="489"/>
    </location>
</feature>
<feature type="region of interest" description="Disordered" evidence="6">
    <location>
        <begin position="406"/>
        <end position="436"/>
    </location>
</feature>
<reference evidence="8" key="1">
    <citation type="submission" date="2020-01" db="EMBL/GenBank/DDBJ databases">
        <title>Identification and distribution of gene clusters putatively required for synthesis of sphingolipid metabolism inhibitors in phylogenetically diverse species of the filamentous fungus Fusarium.</title>
        <authorList>
            <person name="Kim H.-S."/>
            <person name="Busman M."/>
            <person name="Brown D.W."/>
            <person name="Divon H."/>
            <person name="Uhlig S."/>
            <person name="Proctor R.H."/>
        </authorList>
    </citation>
    <scope>NUCLEOTIDE SEQUENCE</scope>
    <source>
        <strain evidence="8">NRRL 53441</strain>
    </source>
</reference>
<feature type="compositionally biased region" description="Basic and acidic residues" evidence="6">
    <location>
        <begin position="589"/>
        <end position="599"/>
    </location>
</feature>
<feature type="compositionally biased region" description="Acidic residues" evidence="6">
    <location>
        <begin position="744"/>
        <end position="755"/>
    </location>
</feature>
<feature type="compositionally biased region" description="Basic and acidic residues" evidence="6">
    <location>
        <begin position="760"/>
        <end position="769"/>
    </location>
</feature>
<feature type="compositionally biased region" description="Low complexity" evidence="6">
    <location>
        <begin position="523"/>
        <end position="533"/>
    </location>
</feature>
<feature type="compositionally biased region" description="Polar residues" evidence="6">
    <location>
        <begin position="423"/>
        <end position="436"/>
    </location>
</feature>
<evidence type="ECO:0000256" key="3">
    <source>
        <dbReference type="ARBA" id="ARBA00022989"/>
    </source>
</evidence>
<feature type="transmembrane region" description="Helical" evidence="7">
    <location>
        <begin position="96"/>
        <end position="123"/>
    </location>
</feature>
<feature type="compositionally biased region" description="Polar residues" evidence="6">
    <location>
        <begin position="688"/>
        <end position="702"/>
    </location>
</feature>
<comment type="caution">
    <text evidence="8">The sequence shown here is derived from an EMBL/GenBank/DDBJ whole genome shotgun (WGS) entry which is preliminary data.</text>
</comment>
<dbReference type="InterPro" id="IPR014844">
    <property type="entry name" value="PalH"/>
</dbReference>
<sequence length="778" mass="85170">MAAVVAADMASATITALPSLCTTTLMPDSGVMTLGLDGVAVALTEPAVYQVPCPTPGILPRDGYSVTVAASGDESSLTQHDASESSPKFSDFRDPFYASTFPICYALAATTVTAYMLVIMLFVTPRSFLDGGIVYLGRRSAFTHSSSSSVTIGGRPWLQKVAALTVAISLTIASADTFHAAKSQYMWGIQNANQLQDEVMNSVELKVIRLVSDTFLWLAQAQTLIRLFPRHREKIIIKWVAFALITLDVVFSAITSFKYSDNGINTTARPKNFVHPVPALSYLFQLSLGLLYAAWVVYYALMKKRYAFYHPFMKNISFVAIISLISILIPVVFFILDISQPDFTGWGDYVRWVGAAAASVVVWEWVERIEALEREEKKDGILGREVFDGDDTLEINASEFPWLRNRKNRRGGGTGSSGDVDRQQMSSTAANSWPTVSSIANRYRGQANNAFTETPEQPTPRGPGRGLRPTIWPARPAPAVTPISRTDTASAASTVYAVRYQAPSETTSQTPDPLPQPSVVDLSQQSSTPPSQQLHDESSSSNQAPASVQHGHVVSSPPPQSADLEANTPNSPTQSGWRSLTFTNPMFHRSGEDPPREMAQRSGGNLVAEREGRANISSRWDLRGRLEDFAANQAEKIRDRIRSAPNTESLPVTVIPAPPRRGAALQQVLEEEELNTAEQESPSREAFLSQNRSTNSPSSASRDVTGEFAQLDRSRSTFSGSQEGPIPPNNPPLWRGVRPRMTPDEDYYDDSDDGTLSDRSSLDHRRQDSDSSGLHRAT</sequence>
<feature type="transmembrane region" description="Helical" evidence="7">
    <location>
        <begin position="313"/>
        <end position="337"/>
    </location>
</feature>
<dbReference type="OrthoDB" id="5393256at2759"/>
<proteinExistence type="inferred from homology"/>
<dbReference type="AlphaFoldDB" id="A0A8H4NAK7"/>
<keyword evidence="2 7" id="KW-0812">Transmembrane</keyword>
<feature type="region of interest" description="Disordered" evidence="6">
    <location>
        <begin position="502"/>
        <end position="610"/>
    </location>
</feature>
<evidence type="ECO:0000313" key="9">
    <source>
        <dbReference type="Proteomes" id="UP000605986"/>
    </source>
</evidence>
<organism evidence="8 9">
    <name type="scientific">Fusarium austroafricanum</name>
    <dbReference type="NCBI Taxonomy" id="2364996"/>
    <lineage>
        <taxon>Eukaryota</taxon>
        <taxon>Fungi</taxon>
        <taxon>Dikarya</taxon>
        <taxon>Ascomycota</taxon>
        <taxon>Pezizomycotina</taxon>
        <taxon>Sordariomycetes</taxon>
        <taxon>Hypocreomycetidae</taxon>
        <taxon>Hypocreales</taxon>
        <taxon>Nectriaceae</taxon>
        <taxon>Fusarium</taxon>
        <taxon>Fusarium concolor species complex</taxon>
    </lineage>
</organism>
<dbReference type="Proteomes" id="UP000605986">
    <property type="component" value="Unassembled WGS sequence"/>
</dbReference>
<evidence type="ECO:0000256" key="1">
    <source>
        <dbReference type="ARBA" id="ARBA00004141"/>
    </source>
</evidence>
<accession>A0A8H4NAK7</accession>
<evidence type="ECO:0000256" key="2">
    <source>
        <dbReference type="ARBA" id="ARBA00022692"/>
    </source>
</evidence>
<evidence type="ECO:0000256" key="7">
    <source>
        <dbReference type="SAM" id="Phobius"/>
    </source>
</evidence>
<comment type="subcellular location">
    <subcellularLocation>
        <location evidence="1">Membrane</location>
        <topology evidence="1">Multi-pass membrane protein</topology>
    </subcellularLocation>
</comment>
<keyword evidence="3 7" id="KW-1133">Transmembrane helix</keyword>
<evidence type="ECO:0008006" key="10">
    <source>
        <dbReference type="Google" id="ProtNLM"/>
    </source>
</evidence>
<dbReference type="EMBL" id="JAADJG010001265">
    <property type="protein sequence ID" value="KAF4419460.1"/>
    <property type="molecule type" value="Genomic_DNA"/>
</dbReference>
<name>A0A8H4NAK7_9HYPO</name>
<evidence type="ECO:0000256" key="4">
    <source>
        <dbReference type="ARBA" id="ARBA00023136"/>
    </source>
</evidence>
<evidence type="ECO:0000256" key="6">
    <source>
        <dbReference type="SAM" id="MobiDB-lite"/>
    </source>
</evidence>